<proteinExistence type="predicted"/>
<dbReference type="HOGENOM" id="CLU_2401282_0_0_1"/>
<gene>
    <name evidence="1" type="ORF">M407DRAFT_244227</name>
</gene>
<reference evidence="2" key="2">
    <citation type="submission" date="2015-01" db="EMBL/GenBank/DDBJ databases">
        <title>Evolutionary Origins and Diversification of the Mycorrhizal Mutualists.</title>
        <authorList>
            <consortium name="DOE Joint Genome Institute"/>
            <consortium name="Mycorrhizal Genomics Consortium"/>
            <person name="Kohler A."/>
            <person name="Kuo A."/>
            <person name="Nagy L.G."/>
            <person name="Floudas D."/>
            <person name="Copeland A."/>
            <person name="Barry K.W."/>
            <person name="Cichocki N."/>
            <person name="Veneault-Fourrey C."/>
            <person name="LaButti K."/>
            <person name="Lindquist E.A."/>
            <person name="Lipzen A."/>
            <person name="Lundell T."/>
            <person name="Morin E."/>
            <person name="Murat C."/>
            <person name="Riley R."/>
            <person name="Ohm R."/>
            <person name="Sun H."/>
            <person name="Tunlid A."/>
            <person name="Henrissat B."/>
            <person name="Grigoriev I.V."/>
            <person name="Hibbett D.S."/>
            <person name="Martin F."/>
        </authorList>
    </citation>
    <scope>NUCLEOTIDE SEQUENCE [LARGE SCALE GENOMIC DNA]</scope>
    <source>
        <strain evidence="2">MUT 4182</strain>
    </source>
</reference>
<name>A0A0C3LUD0_9AGAM</name>
<evidence type="ECO:0000313" key="1">
    <source>
        <dbReference type="EMBL" id="KIO25002.1"/>
    </source>
</evidence>
<organism evidence="1 2">
    <name type="scientific">Tulasnella calospora MUT 4182</name>
    <dbReference type="NCBI Taxonomy" id="1051891"/>
    <lineage>
        <taxon>Eukaryota</taxon>
        <taxon>Fungi</taxon>
        <taxon>Dikarya</taxon>
        <taxon>Basidiomycota</taxon>
        <taxon>Agaricomycotina</taxon>
        <taxon>Agaricomycetes</taxon>
        <taxon>Cantharellales</taxon>
        <taxon>Tulasnellaceae</taxon>
        <taxon>Tulasnella</taxon>
    </lineage>
</organism>
<dbReference type="AlphaFoldDB" id="A0A0C3LUD0"/>
<dbReference type="Proteomes" id="UP000054248">
    <property type="component" value="Unassembled WGS sequence"/>
</dbReference>
<sequence length="93" mass="10393">MERGHGSKTRRPRKVLKSLERVYVLGDSNGRSNRQGSLGPAAFYSKSIQSYHGYIFKSEHVSVTYESDRQFIPSWDRSILSPPGGFDASLAEG</sequence>
<evidence type="ECO:0000313" key="2">
    <source>
        <dbReference type="Proteomes" id="UP000054248"/>
    </source>
</evidence>
<keyword evidence="2" id="KW-1185">Reference proteome</keyword>
<dbReference type="EMBL" id="KN823050">
    <property type="protein sequence ID" value="KIO25002.1"/>
    <property type="molecule type" value="Genomic_DNA"/>
</dbReference>
<accession>A0A0C3LUD0</accession>
<reference evidence="1 2" key="1">
    <citation type="submission" date="2014-04" db="EMBL/GenBank/DDBJ databases">
        <authorList>
            <consortium name="DOE Joint Genome Institute"/>
            <person name="Kuo A."/>
            <person name="Girlanda M."/>
            <person name="Perotto S."/>
            <person name="Kohler A."/>
            <person name="Nagy L.G."/>
            <person name="Floudas D."/>
            <person name="Copeland A."/>
            <person name="Barry K.W."/>
            <person name="Cichocki N."/>
            <person name="Veneault-Fourrey C."/>
            <person name="LaButti K."/>
            <person name="Lindquist E.A."/>
            <person name="Lipzen A."/>
            <person name="Lundell T."/>
            <person name="Morin E."/>
            <person name="Murat C."/>
            <person name="Sun H."/>
            <person name="Tunlid A."/>
            <person name="Henrissat B."/>
            <person name="Grigoriev I.V."/>
            <person name="Hibbett D.S."/>
            <person name="Martin F."/>
            <person name="Nordberg H.P."/>
            <person name="Cantor M.N."/>
            <person name="Hua S.X."/>
        </authorList>
    </citation>
    <scope>NUCLEOTIDE SEQUENCE [LARGE SCALE GENOMIC DNA]</scope>
    <source>
        <strain evidence="1 2">MUT 4182</strain>
    </source>
</reference>
<protein>
    <submittedName>
        <fullName evidence="1">Uncharacterized protein</fullName>
    </submittedName>
</protein>